<reference evidence="3" key="1">
    <citation type="submission" date="2016-10" db="EMBL/GenBank/DDBJ databases">
        <authorList>
            <person name="Varghese N."/>
            <person name="Submissions S."/>
        </authorList>
    </citation>
    <scope>NUCLEOTIDE SEQUENCE [LARGE SCALE GENOMIC DNA]</scope>
    <source>
        <strain evidence="3">DSM 12111</strain>
    </source>
</reference>
<keyword evidence="1" id="KW-0472">Membrane</keyword>
<feature type="transmembrane region" description="Helical" evidence="1">
    <location>
        <begin position="20"/>
        <end position="42"/>
    </location>
</feature>
<name>A0A1H4YQB6_PSEAG</name>
<evidence type="ECO:0000256" key="1">
    <source>
        <dbReference type="SAM" id="Phobius"/>
    </source>
</evidence>
<feature type="transmembrane region" description="Helical" evidence="1">
    <location>
        <begin position="51"/>
        <end position="77"/>
    </location>
</feature>
<dbReference type="Pfam" id="PF11872">
    <property type="entry name" value="DUF3392"/>
    <property type="match status" value="1"/>
</dbReference>
<sequence>MDLLLDLIVTLSRWSRSHLYDISLAIMATLLVLFGPGINAWVQRNTSSMNFIFRTLIFVLLCAVGYGLLIVFATPYLAKGLGFFNNFTLAPVLILVFFIIGILADRS</sequence>
<evidence type="ECO:0008006" key="4">
    <source>
        <dbReference type="Google" id="ProtNLM"/>
    </source>
</evidence>
<proteinExistence type="predicted"/>
<evidence type="ECO:0000313" key="2">
    <source>
        <dbReference type="EMBL" id="SED19855.1"/>
    </source>
</evidence>
<organism evidence="2 3">
    <name type="scientific">Pseudomonas anguilliseptica</name>
    <dbReference type="NCBI Taxonomy" id="53406"/>
    <lineage>
        <taxon>Bacteria</taxon>
        <taxon>Pseudomonadati</taxon>
        <taxon>Pseudomonadota</taxon>
        <taxon>Gammaproteobacteria</taxon>
        <taxon>Pseudomonadales</taxon>
        <taxon>Pseudomonadaceae</taxon>
        <taxon>Pseudomonas</taxon>
    </lineage>
</organism>
<dbReference type="RefSeq" id="WP_090380340.1">
    <property type="nucleotide sequence ID" value="NZ_CP156749.1"/>
</dbReference>
<dbReference type="EMBL" id="FNSC01000001">
    <property type="protein sequence ID" value="SED19855.1"/>
    <property type="molecule type" value="Genomic_DNA"/>
</dbReference>
<keyword evidence="3" id="KW-1185">Reference proteome</keyword>
<gene>
    <name evidence="2" type="ORF">SAMN05421553_2215</name>
</gene>
<protein>
    <recommendedName>
        <fullName evidence="4">DUF3392 domain-containing protein</fullName>
    </recommendedName>
</protein>
<dbReference type="InterPro" id="IPR021813">
    <property type="entry name" value="DUF3392"/>
</dbReference>
<dbReference type="Proteomes" id="UP000242849">
    <property type="component" value="Unassembled WGS sequence"/>
</dbReference>
<evidence type="ECO:0000313" key="3">
    <source>
        <dbReference type="Proteomes" id="UP000242849"/>
    </source>
</evidence>
<dbReference type="STRING" id="53406.SAMN05421553_2215"/>
<feature type="transmembrane region" description="Helical" evidence="1">
    <location>
        <begin position="83"/>
        <end position="104"/>
    </location>
</feature>
<dbReference type="OrthoDB" id="6196761at2"/>
<accession>A0A1H4YQB6</accession>
<keyword evidence="1" id="KW-1133">Transmembrane helix</keyword>
<keyword evidence="1" id="KW-0812">Transmembrane</keyword>
<dbReference type="AlphaFoldDB" id="A0A1H4YQB6"/>